<reference evidence="3" key="1">
    <citation type="submission" date="2012-02" db="EMBL/GenBank/DDBJ databases">
        <title>Genome sequencing of Giardia lamblia Genotypes A2 and B isolates (DH and GS) and comparative analysis with the genomes of Genotypes A1 and E (WB and Pig).</title>
        <authorList>
            <person name="Adam R."/>
            <person name="Dahlstrom E."/>
            <person name="Martens C."/>
            <person name="Bruno D."/>
            <person name="Barbian K."/>
            <person name="Porcella S.F."/>
            <person name="Nash T."/>
        </authorList>
    </citation>
    <scope>NUCLEOTIDE SEQUENCE</scope>
    <source>
        <strain evidence="3">GS</strain>
    </source>
</reference>
<organism evidence="2 3">
    <name type="scientific">Giardia intestinalis</name>
    <name type="common">Giardia lamblia</name>
    <dbReference type="NCBI Taxonomy" id="5741"/>
    <lineage>
        <taxon>Eukaryota</taxon>
        <taxon>Metamonada</taxon>
        <taxon>Diplomonadida</taxon>
        <taxon>Hexamitidae</taxon>
        <taxon>Giardiinae</taxon>
        <taxon>Giardia</taxon>
    </lineage>
</organism>
<dbReference type="Gene3D" id="1.10.510.10">
    <property type="entry name" value="Transferase(Phosphotransferase) domain 1"/>
    <property type="match status" value="1"/>
</dbReference>
<comment type="caution">
    <text evidence="2">The sequence shown here is derived from an EMBL/GenBank/DDBJ whole genome shotgun (WGS) entry which is preliminary data.</text>
</comment>
<proteinExistence type="predicted"/>
<dbReference type="VEuPathDB" id="GiardiaDB:GL50581_1258"/>
<dbReference type="VEuPathDB" id="GiardiaDB:QR46_4900"/>
<dbReference type="InterPro" id="IPR036770">
    <property type="entry name" value="Ankyrin_rpt-contain_sf"/>
</dbReference>
<dbReference type="PROSITE" id="PS50088">
    <property type="entry name" value="ANK_REPEAT"/>
    <property type="match status" value="1"/>
</dbReference>
<dbReference type="Pfam" id="PF12796">
    <property type="entry name" value="Ank_2"/>
    <property type="match status" value="2"/>
</dbReference>
<dbReference type="VEuPathDB" id="GiardiaDB:QR46_4939"/>
<protein>
    <submittedName>
        <fullName evidence="2">MORN domain protein</fullName>
    </submittedName>
</protein>
<dbReference type="Proteomes" id="UP000018040">
    <property type="component" value="Unassembled WGS sequence"/>
</dbReference>
<dbReference type="SUPFAM" id="SSF48403">
    <property type="entry name" value="Ankyrin repeat"/>
    <property type="match status" value="1"/>
</dbReference>
<dbReference type="Gene3D" id="1.25.40.20">
    <property type="entry name" value="Ankyrin repeat-containing domain"/>
    <property type="match status" value="2"/>
</dbReference>
<gene>
    <name evidence="2" type="ORF">GSB_151889</name>
</gene>
<name>V6TWF9_GIAIN</name>
<evidence type="ECO:0000313" key="2">
    <source>
        <dbReference type="EMBL" id="ESU43283.1"/>
    </source>
</evidence>
<reference evidence="2 3" key="2">
    <citation type="journal article" date="2013" name="Genome Biol. Evol.">
        <title>Genome sequencing of Giardia lamblia genotypes A2 and B isolates (DH and GS) and comparative analysis with the genomes of genotypes A1 and E (WB and Pig).</title>
        <authorList>
            <person name="Adam R.D."/>
            <person name="Dahlstrom E.W."/>
            <person name="Martens C.A."/>
            <person name="Bruno D.P."/>
            <person name="Barbian K.D."/>
            <person name="Ricklefs S.M."/>
            <person name="Hernandez M.M."/>
            <person name="Narla N.P."/>
            <person name="Patel R.B."/>
            <person name="Porcella S.F."/>
            <person name="Nash T.E."/>
        </authorList>
    </citation>
    <scope>NUCLEOTIDE SEQUENCE [LARGE SCALE GENOMIC DNA]</scope>
    <source>
        <strain evidence="2 3">GS</strain>
    </source>
</reference>
<dbReference type="SUPFAM" id="SSF56112">
    <property type="entry name" value="Protein kinase-like (PK-like)"/>
    <property type="match status" value="1"/>
</dbReference>
<dbReference type="OrthoDB" id="366390at2759"/>
<dbReference type="SMART" id="SM00248">
    <property type="entry name" value="ANK"/>
    <property type="match status" value="4"/>
</dbReference>
<dbReference type="InterPro" id="IPR011009">
    <property type="entry name" value="Kinase-like_dom_sf"/>
</dbReference>
<dbReference type="EMBL" id="AHHH01000054">
    <property type="protein sequence ID" value="ESU43283.1"/>
    <property type="molecule type" value="Genomic_DNA"/>
</dbReference>
<keyword evidence="1" id="KW-0040">ANK repeat</keyword>
<dbReference type="VEuPathDB" id="GiardiaDB:GL50803_00102813"/>
<evidence type="ECO:0000313" key="3">
    <source>
        <dbReference type="Proteomes" id="UP000018040"/>
    </source>
</evidence>
<accession>V6TWF9</accession>
<dbReference type="PANTHER" id="PTHR24120">
    <property type="entry name" value="GH07239P"/>
    <property type="match status" value="1"/>
</dbReference>
<dbReference type="InterPro" id="IPR002110">
    <property type="entry name" value="Ankyrin_rpt"/>
</dbReference>
<dbReference type="PANTHER" id="PTHR24120:SF4">
    <property type="entry name" value="GH07239P"/>
    <property type="match status" value="1"/>
</dbReference>
<dbReference type="AlphaFoldDB" id="V6TWF9"/>
<evidence type="ECO:0000256" key="1">
    <source>
        <dbReference type="PROSITE-ProRule" id="PRU00023"/>
    </source>
</evidence>
<sequence>MQKPLRWRWPDLLVCRTRGPRCHQVVEDGDFIYVVMDRYQDTLEKMLIKHMRAREPVSEKLLFSILGQIVSALAHLHDFCREGIGYRSLTPASILVPDPEARPSAKELVGLIKEQISVSTRVGEDLRAQVKVLSSESVSLREELIKAIARIDGFEQQLANAVKALERRIECISGAARASKPELLTAVPPASSMITGNSSWTDLMRAAANGNIEAVKRHLADKDKKNSDGNTALVFAARAGQGAMLELLDPTDCNGVTALMRAASNSNVEAVRALIPLQKGKEMMGDARINGLRISSGTALMMAAAHGHAECIKLLLNREAGMQDEDGYTALMSAVINNDLECAGLLAKREGHMKTTCKWNGYPPGSTALSIAERRGHWEIADALSK</sequence>
<feature type="repeat" description="ANK" evidence="1">
    <location>
        <begin position="295"/>
        <end position="327"/>
    </location>
</feature>